<dbReference type="Pfam" id="PF00593">
    <property type="entry name" value="TonB_dep_Rec_b-barrel"/>
    <property type="match status" value="1"/>
</dbReference>
<evidence type="ECO:0000313" key="13">
    <source>
        <dbReference type="EMBL" id="PWG81623.1"/>
    </source>
</evidence>
<organism evidence="13 14">
    <name type="scientific">Pararcticibacter amylolyticus</name>
    <dbReference type="NCBI Taxonomy" id="2173175"/>
    <lineage>
        <taxon>Bacteria</taxon>
        <taxon>Pseudomonadati</taxon>
        <taxon>Bacteroidota</taxon>
        <taxon>Sphingobacteriia</taxon>
        <taxon>Sphingobacteriales</taxon>
        <taxon>Sphingobacteriaceae</taxon>
        <taxon>Pararcticibacter</taxon>
    </lineage>
</organism>
<dbReference type="InterPro" id="IPR012910">
    <property type="entry name" value="Plug_dom"/>
</dbReference>
<keyword evidence="10" id="KW-0732">Signal</keyword>
<dbReference type="InterPro" id="IPR008969">
    <property type="entry name" value="CarboxyPept-like_regulatory"/>
</dbReference>
<evidence type="ECO:0000256" key="6">
    <source>
        <dbReference type="ARBA" id="ARBA00023136"/>
    </source>
</evidence>
<evidence type="ECO:0000313" key="14">
    <source>
        <dbReference type="Proteomes" id="UP000245647"/>
    </source>
</evidence>
<dbReference type="NCBIfam" id="TIGR01782">
    <property type="entry name" value="TonB-Xanth-Caul"/>
    <property type="match status" value="1"/>
</dbReference>
<dbReference type="PROSITE" id="PS52016">
    <property type="entry name" value="TONB_DEPENDENT_REC_3"/>
    <property type="match status" value="1"/>
</dbReference>
<keyword evidence="5 9" id="KW-0798">TonB box</keyword>
<keyword evidence="6 8" id="KW-0472">Membrane</keyword>
<evidence type="ECO:0000256" key="10">
    <source>
        <dbReference type="SAM" id="SignalP"/>
    </source>
</evidence>
<comment type="subcellular location">
    <subcellularLocation>
        <location evidence="1 8">Cell outer membrane</location>
        <topology evidence="1 8">Multi-pass membrane protein</topology>
    </subcellularLocation>
</comment>
<dbReference type="Gene3D" id="2.40.170.20">
    <property type="entry name" value="TonB-dependent receptor, beta-barrel domain"/>
    <property type="match status" value="1"/>
</dbReference>
<evidence type="ECO:0000256" key="9">
    <source>
        <dbReference type="RuleBase" id="RU003357"/>
    </source>
</evidence>
<dbReference type="Gene3D" id="2.60.40.1120">
    <property type="entry name" value="Carboxypeptidase-like, regulatory domain"/>
    <property type="match status" value="1"/>
</dbReference>
<gene>
    <name evidence="13" type="ORF">DDR33_06420</name>
</gene>
<proteinExistence type="inferred from homology"/>
<dbReference type="Pfam" id="PF07715">
    <property type="entry name" value="Plug"/>
    <property type="match status" value="1"/>
</dbReference>
<dbReference type="RefSeq" id="WP_109415106.1">
    <property type="nucleotide sequence ID" value="NZ_QEAS01000004.1"/>
</dbReference>
<evidence type="ECO:0000256" key="1">
    <source>
        <dbReference type="ARBA" id="ARBA00004571"/>
    </source>
</evidence>
<dbReference type="Proteomes" id="UP000245647">
    <property type="component" value="Unassembled WGS sequence"/>
</dbReference>
<evidence type="ECO:0000256" key="5">
    <source>
        <dbReference type="ARBA" id="ARBA00023077"/>
    </source>
</evidence>
<dbReference type="SUPFAM" id="SSF49464">
    <property type="entry name" value="Carboxypeptidase regulatory domain-like"/>
    <property type="match status" value="1"/>
</dbReference>
<protein>
    <submittedName>
        <fullName evidence="13">TonB-dependent receptor</fullName>
    </submittedName>
</protein>
<dbReference type="InterPro" id="IPR036942">
    <property type="entry name" value="Beta-barrel_TonB_sf"/>
</dbReference>
<feature type="chain" id="PRO_5015483182" evidence="10">
    <location>
        <begin position="24"/>
        <end position="975"/>
    </location>
</feature>
<feature type="domain" description="TonB-dependent receptor plug" evidence="12">
    <location>
        <begin position="133"/>
        <end position="230"/>
    </location>
</feature>
<dbReference type="GO" id="GO:0009279">
    <property type="term" value="C:cell outer membrane"/>
    <property type="evidence" value="ECO:0007669"/>
    <property type="project" value="UniProtKB-SubCell"/>
</dbReference>
<dbReference type="Pfam" id="PF13715">
    <property type="entry name" value="CarbopepD_reg_2"/>
    <property type="match status" value="1"/>
</dbReference>
<reference evidence="13 14" key="1">
    <citation type="submission" date="2018-04" db="EMBL/GenBank/DDBJ databases">
        <title>Pedobacter chongqingensis sp. nov., isolated from a rottenly hemp rope.</title>
        <authorList>
            <person name="Cai Y."/>
        </authorList>
    </citation>
    <scope>NUCLEOTIDE SEQUENCE [LARGE SCALE GENOMIC DNA]</scope>
    <source>
        <strain evidence="13 14">FJ4-8</strain>
    </source>
</reference>
<evidence type="ECO:0000256" key="3">
    <source>
        <dbReference type="ARBA" id="ARBA00022452"/>
    </source>
</evidence>
<evidence type="ECO:0000256" key="2">
    <source>
        <dbReference type="ARBA" id="ARBA00022448"/>
    </source>
</evidence>
<dbReference type="Gene3D" id="2.170.130.10">
    <property type="entry name" value="TonB-dependent receptor, plug domain"/>
    <property type="match status" value="1"/>
</dbReference>
<keyword evidence="7 8" id="KW-0998">Cell outer membrane</keyword>
<keyword evidence="3 8" id="KW-1134">Transmembrane beta strand</keyword>
<dbReference type="PANTHER" id="PTHR40980:SF4">
    <property type="entry name" value="TONB-DEPENDENT RECEPTOR-LIKE BETA-BARREL DOMAIN-CONTAINING PROTEIN"/>
    <property type="match status" value="1"/>
</dbReference>
<evidence type="ECO:0000259" key="11">
    <source>
        <dbReference type="Pfam" id="PF00593"/>
    </source>
</evidence>
<evidence type="ECO:0000259" key="12">
    <source>
        <dbReference type="Pfam" id="PF07715"/>
    </source>
</evidence>
<feature type="signal peptide" evidence="10">
    <location>
        <begin position="1"/>
        <end position="23"/>
    </location>
</feature>
<evidence type="ECO:0000256" key="4">
    <source>
        <dbReference type="ARBA" id="ARBA00022692"/>
    </source>
</evidence>
<dbReference type="OrthoDB" id="8727862at2"/>
<keyword evidence="4 8" id="KW-0812">Transmembrane</keyword>
<dbReference type="AlphaFoldDB" id="A0A2U2PJP3"/>
<keyword evidence="13" id="KW-0675">Receptor</keyword>
<sequence length="975" mass="108113">MKKLIVSLLLFAAVIALSSSSYAQGKGNLRGIVKDTAGVVLPGASVTVKGSTLGTATNLNGSYSLQGVPAGEVEIVVNYLGFATLTRKVTIVAEKTITADFTLKESSVTMKSVVISAVVGGQQRALNQQKMADNMMQVVSADQIGRFPDPNVADALKRLSGVTTNGKDVQLRGTPANFTNINVNGEQVMSSQEEGKRNESLDVIPSDILASLEVQKTLLPSNDGDAIAGVVNMRTATARSLSPKLSLDLGSGYNWLREKTIYNIRAGFSQRYLPTDKNPKGVLGVAANYSYLNTNNGYDRLEAEAWEPYTLTRKSTGEVVSENTYIPTDFRYRYQSRESKRHGAVLVLDWAPVENTKFTLSSVYNNRNDDDLRYRNRYRFRDNGKGFFLMDDGSIGSERMRNIVQVSDQNEKIRNINLNLDGESTMGSWKVDGGAFYNKSKRDYTSQMMGFQGPEWRAGKKVNGVTIPAGTVVGVVPDIYSKYLTSSYLYQPTGNMGPDAPDAISRFNLYTVENNDNITEGTNFTLRANASKNYFIGKFASTFSFGAKGKFMNNSGYIPDGTWTYSVTANNANSLSNLLYKDQLSTSFLNDKLPFGMTADLGKTQAYLADPANSAQIERNDYFSNTYIDGFYYDAGEDVVSGYVMNKIQMNKLMVLAGARVERTSVNYKANIVTPFVNPNAPVQGGDATLYNDYTSTPVSEKLNYTKFLPNIQFKYDMTDKTIFRFAWTTGYSRPNVTDLVPKQNISQDLQRVTLGNPDLKPAYANNLDLLFERYLSNVGIVSGGVFYKHIGNFQYLSEGILDEPGSDYNGWQVIKSMNGDAAKVYGAEATINASLTFLPWIFRNLVFTSNYTYIHSKATTSLERGSTRLPGQAQNTGNFALAYSTKKVTLQASMNYIGSYINALGSNSERDIWQEGRWQLDLNGNVRLYKGITVWAELMNVLDNEYYNYFGNKDRIYNLQFNGVNGRLGISYRF</sequence>
<accession>A0A2U2PJP3</accession>
<dbReference type="EMBL" id="QEAS01000004">
    <property type="protein sequence ID" value="PWG81623.1"/>
    <property type="molecule type" value="Genomic_DNA"/>
</dbReference>
<keyword evidence="2 8" id="KW-0813">Transport</keyword>
<dbReference type="InterPro" id="IPR010104">
    <property type="entry name" value="TonB_rcpt_bac"/>
</dbReference>
<evidence type="ECO:0000256" key="8">
    <source>
        <dbReference type="PROSITE-ProRule" id="PRU01360"/>
    </source>
</evidence>
<name>A0A2U2PJP3_9SPHI</name>
<dbReference type="InterPro" id="IPR039426">
    <property type="entry name" value="TonB-dep_rcpt-like"/>
</dbReference>
<evidence type="ECO:0000256" key="7">
    <source>
        <dbReference type="ARBA" id="ARBA00023237"/>
    </source>
</evidence>
<feature type="domain" description="TonB-dependent receptor-like beta-barrel" evidence="11">
    <location>
        <begin position="490"/>
        <end position="942"/>
    </location>
</feature>
<dbReference type="PANTHER" id="PTHR40980">
    <property type="entry name" value="PLUG DOMAIN-CONTAINING PROTEIN"/>
    <property type="match status" value="1"/>
</dbReference>
<comment type="caution">
    <text evidence="13">The sequence shown here is derived from an EMBL/GenBank/DDBJ whole genome shotgun (WGS) entry which is preliminary data.</text>
</comment>
<dbReference type="InterPro" id="IPR000531">
    <property type="entry name" value="Beta-barrel_TonB"/>
</dbReference>
<keyword evidence="14" id="KW-1185">Reference proteome</keyword>
<dbReference type="InterPro" id="IPR037066">
    <property type="entry name" value="Plug_dom_sf"/>
</dbReference>
<dbReference type="SUPFAM" id="SSF56935">
    <property type="entry name" value="Porins"/>
    <property type="match status" value="1"/>
</dbReference>
<comment type="similarity">
    <text evidence="8 9">Belongs to the TonB-dependent receptor family.</text>
</comment>